<dbReference type="Gene3D" id="3.40.50.10070">
    <property type="entry name" value="TolB, N-terminal domain"/>
    <property type="match status" value="1"/>
</dbReference>
<dbReference type="RefSeq" id="WP_353073959.1">
    <property type="nucleotide sequence ID" value="NZ_CP132938.1"/>
</dbReference>
<dbReference type="SUPFAM" id="SSF46894">
    <property type="entry name" value="C-terminal effector domain of the bipartite response regulators"/>
    <property type="match status" value="1"/>
</dbReference>
<dbReference type="KEGG" id="tgi:RBB81_21045"/>
<evidence type="ECO:0000256" key="1">
    <source>
        <dbReference type="ARBA" id="ARBA00023125"/>
    </source>
</evidence>
<proteinExistence type="predicted"/>
<dbReference type="GO" id="GO:0006355">
    <property type="term" value="P:regulation of DNA-templated transcription"/>
    <property type="evidence" value="ECO:0007669"/>
    <property type="project" value="InterPro"/>
</dbReference>
<dbReference type="PANTHER" id="PTHR12558">
    <property type="entry name" value="CELL DIVISION CYCLE 16,23,27"/>
    <property type="match status" value="1"/>
</dbReference>
<feature type="repeat" description="TPR" evidence="2">
    <location>
        <begin position="513"/>
        <end position="546"/>
    </location>
</feature>
<feature type="DNA-binding region" description="OmpR/PhoB-type" evidence="3">
    <location>
        <begin position="7"/>
        <end position="107"/>
    </location>
</feature>
<dbReference type="GO" id="GO:0000160">
    <property type="term" value="P:phosphorelay signal transduction system"/>
    <property type="evidence" value="ECO:0007669"/>
    <property type="project" value="InterPro"/>
</dbReference>
<evidence type="ECO:0000313" key="7">
    <source>
        <dbReference type="EMBL" id="XCB24771.1"/>
    </source>
</evidence>
<keyword evidence="5" id="KW-0812">Transmembrane</keyword>
<dbReference type="Pfam" id="PF13181">
    <property type="entry name" value="TPR_8"/>
    <property type="match status" value="1"/>
</dbReference>
<dbReference type="CDD" id="cd00383">
    <property type="entry name" value="trans_reg_C"/>
    <property type="match status" value="1"/>
</dbReference>
<dbReference type="SUPFAM" id="SSF48452">
    <property type="entry name" value="TPR-like"/>
    <property type="match status" value="1"/>
</dbReference>
<dbReference type="GO" id="GO:0003677">
    <property type="term" value="F:DNA binding"/>
    <property type="evidence" value="ECO:0007669"/>
    <property type="project" value="UniProtKB-UniRule"/>
</dbReference>
<dbReference type="AlphaFoldDB" id="A0AAU7Z8G3"/>
<keyword evidence="1 3" id="KW-0238">DNA-binding</keyword>
<dbReference type="InterPro" id="IPR001867">
    <property type="entry name" value="OmpR/PhoB-type_DNA-bd"/>
</dbReference>
<evidence type="ECO:0000259" key="6">
    <source>
        <dbReference type="PROSITE" id="PS51755"/>
    </source>
</evidence>
<dbReference type="Pfam" id="PF07721">
    <property type="entry name" value="TPR_4"/>
    <property type="match status" value="1"/>
</dbReference>
<feature type="domain" description="OmpR/PhoB-type" evidence="6">
    <location>
        <begin position="7"/>
        <end position="107"/>
    </location>
</feature>
<keyword evidence="5" id="KW-1133">Transmembrane helix</keyword>
<organism evidence="7">
    <name type="scientific">Tunturiibacter gelidiferens</name>
    <dbReference type="NCBI Taxonomy" id="3069689"/>
    <lineage>
        <taxon>Bacteria</taxon>
        <taxon>Pseudomonadati</taxon>
        <taxon>Acidobacteriota</taxon>
        <taxon>Terriglobia</taxon>
        <taxon>Terriglobales</taxon>
        <taxon>Acidobacteriaceae</taxon>
        <taxon>Tunturiibacter</taxon>
    </lineage>
</organism>
<dbReference type="InterPro" id="IPR036388">
    <property type="entry name" value="WH-like_DNA-bd_sf"/>
</dbReference>
<dbReference type="PANTHER" id="PTHR12558:SF33">
    <property type="entry name" value="BLL7664 PROTEIN"/>
    <property type="match status" value="1"/>
</dbReference>
<reference evidence="7" key="2">
    <citation type="journal article" date="2024" name="Environ. Microbiol.">
        <title>Genome analysis and description of Tunturibacter gen. nov. expands the diversity of Terriglobia in tundra soils.</title>
        <authorList>
            <person name="Messyasz A."/>
            <person name="Mannisto M.K."/>
            <person name="Kerkhof L.J."/>
            <person name="Haggblom M.M."/>
        </authorList>
    </citation>
    <scope>NUCLEOTIDE SEQUENCE</scope>
    <source>
        <strain evidence="7">M8UP39</strain>
    </source>
</reference>
<feature type="transmembrane region" description="Helical" evidence="5">
    <location>
        <begin position="156"/>
        <end position="174"/>
    </location>
</feature>
<dbReference type="Gene3D" id="1.25.40.10">
    <property type="entry name" value="Tetratricopeptide repeat domain"/>
    <property type="match status" value="3"/>
</dbReference>
<dbReference type="InterPro" id="IPR016032">
    <property type="entry name" value="Sig_transdc_resp-reg_C-effctor"/>
</dbReference>
<feature type="region of interest" description="Disordered" evidence="4">
    <location>
        <begin position="117"/>
        <end position="137"/>
    </location>
</feature>
<dbReference type="PROSITE" id="PS51755">
    <property type="entry name" value="OMPR_PHOB"/>
    <property type="match status" value="1"/>
</dbReference>
<reference evidence="7" key="1">
    <citation type="submission" date="2023-08" db="EMBL/GenBank/DDBJ databases">
        <authorList>
            <person name="Messyasz A."/>
            <person name="Mannisto M.K."/>
            <person name="Kerkhof L.J."/>
            <person name="Haggblom M."/>
        </authorList>
    </citation>
    <scope>NUCLEOTIDE SEQUENCE</scope>
    <source>
        <strain evidence="7">M8UP39</strain>
    </source>
</reference>
<dbReference type="Pfam" id="PF00486">
    <property type="entry name" value="Trans_reg_C"/>
    <property type="match status" value="1"/>
</dbReference>
<protein>
    <submittedName>
        <fullName evidence="7">Winged helix-turn-helix domain-containing protein</fullName>
    </submittedName>
</protein>
<dbReference type="InterPro" id="IPR019734">
    <property type="entry name" value="TPR_rpt"/>
</dbReference>
<dbReference type="EMBL" id="CP132938">
    <property type="protein sequence ID" value="XCB24771.1"/>
    <property type="molecule type" value="Genomic_DNA"/>
</dbReference>
<dbReference type="GO" id="GO:0042802">
    <property type="term" value="F:identical protein binding"/>
    <property type="evidence" value="ECO:0007669"/>
    <property type="project" value="InterPro"/>
</dbReference>
<keyword evidence="2" id="KW-0802">TPR repeat</keyword>
<evidence type="ECO:0000256" key="5">
    <source>
        <dbReference type="SAM" id="Phobius"/>
    </source>
</evidence>
<dbReference type="SUPFAM" id="SSF52964">
    <property type="entry name" value="TolB, N-terminal domain"/>
    <property type="match status" value="1"/>
</dbReference>
<sequence>MESLRQTPVVRFGTFEVSFASNEIRKAGVKIRVQQQPLRLLEILLGRPGEVVTREELRSRIWAGENFGDFDQAVNIAIAKLRSALGDSAESPRYIETLPKRGYRFIAEVSVVDTAGHANAPESAPGDTTGIEPGPPGQGVALTVSHKPWLRPTRRAVVVTVVVLSLAILAVWLFRSRERPLAGIRSIAVLPLDNLSGNPSQDYFSDGMTDELITDLAKIKALRVISRTSVMGYKGTHSHLPEIARQLNVEAVVEGSVLRVGDRVRITAQLIQVPADRHLWAESYEGNLSDTLALQNNVAQAIAEQIRIEVTPQEQAALKSVKTIDPATYEDYLKGRYFWSKRTADGLKKAVDYFNLAIAREPNYPAAYSGLADTYALLGDWQYAVMPTKEAVPRAKAAAVKALELDDTLSEAHNSLGFCLDGFDWNFDAADREFRRAIELNPGYASAHHWYAWHLALLDRNDDALTEMRKAASLDPLSLNINSDLAELLLIAHFPDESIQQSRKTIDMDPAFSAAHNQLGQGYLAKHMYAEAIAELQKAIQLSGDSPIFTANLARAYVAANRKADAVELLNDLKRSSVPGYPLAAEIAMVYTALGDKDHAMTWLEKGYEERFNPGVLLRSCFDPIRSDPRFKDLVRRIGLPS</sequence>
<dbReference type="SMART" id="SM00028">
    <property type="entry name" value="TPR"/>
    <property type="match status" value="3"/>
</dbReference>
<keyword evidence="5" id="KW-0472">Membrane</keyword>
<dbReference type="PROSITE" id="PS50005">
    <property type="entry name" value="TPR"/>
    <property type="match status" value="1"/>
</dbReference>
<dbReference type="Gene3D" id="1.10.10.10">
    <property type="entry name" value="Winged helix-like DNA-binding domain superfamily/Winged helix DNA-binding domain"/>
    <property type="match status" value="1"/>
</dbReference>
<dbReference type="InterPro" id="IPR011990">
    <property type="entry name" value="TPR-like_helical_dom_sf"/>
</dbReference>
<dbReference type="InterPro" id="IPR011717">
    <property type="entry name" value="TPR-4"/>
</dbReference>
<dbReference type="Pfam" id="PF14559">
    <property type="entry name" value="TPR_19"/>
    <property type="match status" value="1"/>
</dbReference>
<dbReference type="SMART" id="SM00862">
    <property type="entry name" value="Trans_reg_C"/>
    <property type="match status" value="1"/>
</dbReference>
<gene>
    <name evidence="7" type="ORF">RBB81_21045</name>
</gene>
<accession>A0AAU7Z8G3</accession>
<evidence type="ECO:0000256" key="2">
    <source>
        <dbReference type="PROSITE-ProRule" id="PRU00339"/>
    </source>
</evidence>
<evidence type="ECO:0000256" key="4">
    <source>
        <dbReference type="SAM" id="MobiDB-lite"/>
    </source>
</evidence>
<evidence type="ECO:0000256" key="3">
    <source>
        <dbReference type="PROSITE-ProRule" id="PRU01091"/>
    </source>
</evidence>
<name>A0AAU7Z8G3_9BACT</name>